<keyword evidence="2" id="KW-0072">Autophagy</keyword>
<accession>A0AAD9VR43</accession>
<reference evidence="6" key="2">
    <citation type="journal article" date="2023" name="Commun. Biol.">
        <title>Intrasexual cuticular hydrocarbon dimorphism in a wasp sheds light on hydrocarbon biosynthesis genes in Hymenoptera.</title>
        <authorList>
            <person name="Moris V.C."/>
            <person name="Podsiadlowski L."/>
            <person name="Martin S."/>
            <person name="Oeyen J.P."/>
            <person name="Donath A."/>
            <person name="Petersen M."/>
            <person name="Wilbrandt J."/>
            <person name="Misof B."/>
            <person name="Liedtke D."/>
            <person name="Thamm M."/>
            <person name="Scheiner R."/>
            <person name="Schmitt T."/>
            <person name="Niehuis O."/>
        </authorList>
    </citation>
    <scope>NUCLEOTIDE SEQUENCE</scope>
    <source>
        <strain evidence="6">GBR_01_08_01A</strain>
    </source>
</reference>
<evidence type="ECO:0000259" key="5">
    <source>
        <dbReference type="Pfam" id="PF26573"/>
    </source>
</evidence>
<feature type="region of interest" description="Disordered" evidence="3">
    <location>
        <begin position="1"/>
        <end position="29"/>
    </location>
</feature>
<feature type="compositionally biased region" description="Basic residues" evidence="3">
    <location>
        <begin position="1"/>
        <end position="14"/>
    </location>
</feature>
<evidence type="ECO:0000256" key="1">
    <source>
        <dbReference type="ARBA" id="ARBA00010948"/>
    </source>
</evidence>
<evidence type="ECO:0000313" key="6">
    <source>
        <dbReference type="EMBL" id="KAK2582977.1"/>
    </source>
</evidence>
<dbReference type="EMBL" id="JAIFRP010000030">
    <property type="protein sequence ID" value="KAK2582977.1"/>
    <property type="molecule type" value="Genomic_DNA"/>
</dbReference>
<name>A0AAD9VR43_9HYME</name>
<feature type="domain" description="Epg5-like TPR" evidence="5">
    <location>
        <begin position="1192"/>
        <end position="1384"/>
    </location>
</feature>
<evidence type="ECO:0000259" key="4">
    <source>
        <dbReference type="Pfam" id="PF26103"/>
    </source>
</evidence>
<evidence type="ECO:0000256" key="2">
    <source>
        <dbReference type="ARBA" id="ARBA00023006"/>
    </source>
</evidence>
<evidence type="ECO:0000256" key="3">
    <source>
        <dbReference type="SAM" id="MobiDB-lite"/>
    </source>
</evidence>
<reference evidence="6" key="1">
    <citation type="submission" date="2021-08" db="EMBL/GenBank/DDBJ databases">
        <authorList>
            <person name="Misof B."/>
            <person name="Oliver O."/>
            <person name="Podsiadlowski L."/>
            <person name="Donath A."/>
            <person name="Peters R."/>
            <person name="Mayer C."/>
            <person name="Rust J."/>
            <person name="Gunkel S."/>
            <person name="Lesny P."/>
            <person name="Martin S."/>
            <person name="Oeyen J.P."/>
            <person name="Petersen M."/>
            <person name="Panagiotis P."/>
            <person name="Wilbrandt J."/>
            <person name="Tanja T."/>
        </authorList>
    </citation>
    <scope>NUCLEOTIDE SEQUENCE</scope>
    <source>
        <strain evidence="6">GBR_01_08_01A</strain>
        <tissue evidence="6">Thorax + abdomen</tissue>
    </source>
</reference>
<dbReference type="InterPro" id="IPR058750">
    <property type="entry name" value="TPR_Epg5"/>
</dbReference>
<dbReference type="PANTHER" id="PTHR31139:SF4">
    <property type="entry name" value="ECTOPIC P GRANULES PROTEIN 5 HOMOLOG"/>
    <property type="match status" value="1"/>
</dbReference>
<dbReference type="PANTHER" id="PTHR31139">
    <property type="entry name" value="ECTOPIC P GRANULES PROTEIN 5 HOMOLOG"/>
    <property type="match status" value="1"/>
</dbReference>
<dbReference type="Pfam" id="PF26573">
    <property type="entry name" value="TPR_Epg5_2"/>
    <property type="match status" value="1"/>
</dbReference>
<feature type="domain" description="Epg5-like central TPR repeats" evidence="4">
    <location>
        <begin position="1663"/>
        <end position="2056"/>
    </location>
</feature>
<dbReference type="Pfam" id="PF26106">
    <property type="entry name" value="TPR_Epg5_C"/>
    <property type="match status" value="1"/>
</dbReference>
<comment type="caution">
    <text evidence="6">The sequence shown here is derived from an EMBL/GenBank/DDBJ whole genome shotgun (WGS) entry which is preliminary data.</text>
</comment>
<dbReference type="Proteomes" id="UP001258017">
    <property type="component" value="Unassembled WGS sequence"/>
</dbReference>
<proteinExistence type="inferred from homology"/>
<evidence type="ECO:0008006" key="8">
    <source>
        <dbReference type="Google" id="ProtNLM"/>
    </source>
</evidence>
<keyword evidence="7" id="KW-1185">Reference proteome</keyword>
<dbReference type="InterPro" id="IPR059030">
    <property type="entry name" value="TPR_Epg5_mid"/>
</dbReference>
<organism evidence="6 7">
    <name type="scientific">Odynerus spinipes</name>
    <dbReference type="NCBI Taxonomy" id="1348599"/>
    <lineage>
        <taxon>Eukaryota</taxon>
        <taxon>Metazoa</taxon>
        <taxon>Ecdysozoa</taxon>
        <taxon>Arthropoda</taxon>
        <taxon>Hexapoda</taxon>
        <taxon>Insecta</taxon>
        <taxon>Pterygota</taxon>
        <taxon>Neoptera</taxon>
        <taxon>Endopterygota</taxon>
        <taxon>Hymenoptera</taxon>
        <taxon>Apocrita</taxon>
        <taxon>Aculeata</taxon>
        <taxon>Vespoidea</taxon>
        <taxon>Vespidae</taxon>
        <taxon>Eumeninae</taxon>
        <taxon>Odynerus</taxon>
    </lineage>
</organism>
<sequence>MEKQKSRQKKKKDKMKQSSLDQQIPDAPTLEEFECLFGESPTNYPKGECVENMESELHSAAIDTEIYEKQAAEKAAYEMECNLSIETAEVQPEICNSHDEIDGKHLATPMQHKDPLEEKVEEVRIVVSEIHLIDVLPTAPASECEAVASTSEDTTSLFHTNSNKISYKEEQTKNESKIATDKTNTTHVVTHDIKPFTENQLASLYNNQELSLVDAFVTEFTETQLRSHAIKQQHRLYELLMNYLRVRNHLIINSHELERLKESCRETQKQLWCLDKTSITEAGECQDGNPVSATHEYSIAHFNQQALHSLSRNLSSIKDILYNIQALYCYEAEVLKLQIEHYIQRVCISCKEFTNLSSNAPVNLMPVQTPSQTIPQLIELRMCITILFTFQRKILKDGKFVTDVRDWLSKLVAVLLRVATWQDHLFLLNHVLRCPGGVMNWARSYIQIPLPPKNAIEISTSPLNDPYLDHMITVLAVISLPIKDRDKFLEQVQLSLQDTASSPGDTIWVMLDEEGEEDEDIANFGANLFESDLISLLHQIPFNKLFEQILFIQHQNDKYHQNKNLITDHHMLRIFAFSTVIVRLLNRGLKTYDSPRYRQLAKRLSALIRDIVQYVSDQWEAFDKSQLVDTSMLQKLQTEYDSFFLKATLCIFSSRRLGAWQYLASIPYHIVSSSTLWQIFYILHTDSISTDAYISTMNAADWERELNYPNLRKQFEEKLSSMPGDESYFLLTTFANMAMARTFEDYDFVRGATIDLFQIGFLSEKTQESCSKDARSLLSNLTNKHPTLLSDIILKLRDNFVSVGKLSLYLFTELKMERWIPQEQDFNILSFWLHQHSLTSTESHLARLVLTHLNWGLEGNNLYLPVEIHRRVALLIVELVMKYVPDSPTQTASLLVEGVKQVSSIVRPQNSEQALTIWAWEMLSRLRLHQLDQSDALCQHAISNPTVAFSHLPDIESDSSLEILNTGVREKQPIACYVSVIMTLWGHSVPLICLKGFNQLQTLQCYYKYEQVLTALHHIVPLFLDCPDSLFKNDKFISLIITLVTADRTYMKMAKNLIAPEFPGPLLKQFSNMIESHLYKYKRYCLHSPVKLVYLWLNVLILVPDWNKDQNVLHLMDTIIRAAFFHINTRSTMESIFQSLYSNITTNRKPGSFGSFLNWATGSANSSSLLGGSTQSIWVAYEVLLTEQFERETKTGLWREILKELSLQSKVSLDTALKRACATVKMPAFNVNGLAIYRWSQQALDTPIEHPILSLLWQNFFTLFLARVPTASGVSDQGGVGEKFFEGMINLSYLKKLKRRLHETTEYFQLKGEKGIDNGKPITDERRIFYFNSAKFYKTLSLWLEEPRLQESGLYIPALPPQYMSQKLIALMQGDQNPWFEYIDYWSVQQSQLKAVHDWEQICFRDPDNQYQKSTFVPPALVDITDPLERIFKRLTTYEHPISPPLLNRNNNIFISVSRENLYTSDTVVTLVKPHLKIILDYAQTYNLLVSEHTAIDCSFLELIPTLFREVENCVTLHALCDPAPAHQKRARSGTPPIIHCAGPAVIRIKVSEAHVSDGVDHMISQNRAEYENLLVKASQPPPSKVTQGCVFMDHLIAMLEHELSVSRISENTTILRKVQESGVKLFYHLVEFYTEEAALCPPTKQLITTCLEKLGQLFISGEESQGPQLLKTIMQRPNLGGLLGPHFTPVAGGASTFLQMYQTVVELSTGMNVDLCFVLLSKFDVGSWLNYRRPRLSERSTFIDLISRALCNIGLNPEEEKLILHELFRNHLRLILLHEFPEHYGEVLSTVLKGSESQTLSLDVWRDLLGTLSGKSKTAATIHLSKLRDEIRHYATEQRLLSRQEMHDTAVLLSRHFMKERLQYGLYGLYPKYRVYNDPLTVFLGMVGHALVVLTLQSDRGSLADQLCEKIWPVLSEMYAPWITPYWTRNLREPTAAWIQQLTDDRSVLLPWIITDGPYANRIVAMFVECIKFIIDTMPASNKILSFVWHFYVTNFAHPSIKDHVLNVIHGNFLSLPWDRFCPSIGDVELMIKVVDQYLPDSHLFLGSVFMCVNWLSWINESLATFPLPVVARMHICLLNLIVKLSNEPNVRQNERAVQLIIEAEKFAWHLVDAAAYDQVINWHVMSCDPRVILSLDSEQVHPIDIALNNLLKVVAAYDPSVAHCHPTTLKKRQIYVRCSVKLLINCTTRYKSLLSTNSKAFTNTLSRMLDEMEAVIDTISESQQIPEASLLVTEFLHSINQSGPLVEYLRVSWTTWLLQRSASSPVLMGVLKVIGLVIASSSTLGELMEAALEAYFKYTVVSEDGKPTWASVLTVLQPLVPRQPPLELVLVSEGRLLALYSVLLKRLPSCRDIREEGMLLINLIDWITGIKTTDIAEEKLPLLWAKACELAYRQCQYSENTIIAARALKGLARALLTIADDAGQGWGILGAIGLRKGSQLSIRCKFLSRAIGVYCLAQLPESKLEHQLVRFTPHSPGVAPSRSLDSDTAEIRPSIEAIKAMQTLESLLLNKQYMELKSDIERSIRLIRDSANSLHNAVVVIGALTGELYHQRYLHVLIE</sequence>
<evidence type="ECO:0000313" key="7">
    <source>
        <dbReference type="Proteomes" id="UP001258017"/>
    </source>
</evidence>
<protein>
    <recommendedName>
        <fullName evidence="8">Ectopic P granules protein 5 homolog</fullName>
    </recommendedName>
</protein>
<dbReference type="GO" id="GO:0097352">
    <property type="term" value="P:autophagosome maturation"/>
    <property type="evidence" value="ECO:0007669"/>
    <property type="project" value="TreeGrafter"/>
</dbReference>
<dbReference type="GO" id="GO:0005737">
    <property type="term" value="C:cytoplasm"/>
    <property type="evidence" value="ECO:0007669"/>
    <property type="project" value="TreeGrafter"/>
</dbReference>
<dbReference type="Pfam" id="PF26103">
    <property type="entry name" value="TPR_Epg5"/>
    <property type="match status" value="1"/>
</dbReference>
<gene>
    <name evidence="6" type="ORF">KPH14_009028</name>
</gene>
<dbReference type="InterPro" id="IPR051436">
    <property type="entry name" value="Autophagy-related_EPG5"/>
</dbReference>
<comment type="similarity">
    <text evidence="1">Belongs to the EPG5 family.</text>
</comment>